<dbReference type="Proteomes" id="UP000053105">
    <property type="component" value="Unassembled WGS sequence"/>
</dbReference>
<organism evidence="2 3">
    <name type="scientific">Melipona quadrifasciata</name>
    <dbReference type="NCBI Taxonomy" id="166423"/>
    <lineage>
        <taxon>Eukaryota</taxon>
        <taxon>Metazoa</taxon>
        <taxon>Ecdysozoa</taxon>
        <taxon>Arthropoda</taxon>
        <taxon>Hexapoda</taxon>
        <taxon>Insecta</taxon>
        <taxon>Pterygota</taxon>
        <taxon>Neoptera</taxon>
        <taxon>Endopterygota</taxon>
        <taxon>Hymenoptera</taxon>
        <taxon>Apocrita</taxon>
        <taxon>Aculeata</taxon>
        <taxon>Apoidea</taxon>
        <taxon>Anthophila</taxon>
        <taxon>Apidae</taxon>
        <taxon>Melipona</taxon>
    </lineage>
</organism>
<proteinExistence type="predicted"/>
<feature type="compositionally biased region" description="Basic residues" evidence="1">
    <location>
        <begin position="94"/>
        <end position="103"/>
    </location>
</feature>
<gene>
    <name evidence="2" type="ORF">WN51_01462</name>
</gene>
<dbReference type="AlphaFoldDB" id="A0A0M8ZYS6"/>
<name>A0A0M8ZYS6_9HYME</name>
<feature type="region of interest" description="Disordered" evidence="1">
    <location>
        <begin position="85"/>
        <end position="121"/>
    </location>
</feature>
<sequence length="233" mass="26702">MDLVLNFIIVQVEKRLCEIEQKQFVIYTVLENLLEQNKVCNGIESIILRNSNYESVCLKTGVFVVVATRFREMLCYSCEEQRGARSEKSNGTNKKQKTKKRKREITERESPAGRSGDNHGVTIKSDCIKIHGPGVPSSAGPQGIKMKPVRFQRQIHSQLELKKQADRSTRRILWIDWIAITYVHSLCCVDIQLDINYAKIRHTRNGINSELVLLPKESKKKGINSELKEQFAT</sequence>
<reference evidence="2 3" key="1">
    <citation type="submission" date="2015-07" db="EMBL/GenBank/DDBJ databases">
        <title>The genome of Melipona quadrifasciata.</title>
        <authorList>
            <person name="Pan H."/>
            <person name="Kapheim K."/>
        </authorList>
    </citation>
    <scope>NUCLEOTIDE SEQUENCE [LARGE SCALE GENOMIC DNA]</scope>
    <source>
        <strain evidence="2">0111107301</strain>
        <tissue evidence="2">Whole body</tissue>
    </source>
</reference>
<evidence type="ECO:0000313" key="2">
    <source>
        <dbReference type="EMBL" id="KOX72363.1"/>
    </source>
</evidence>
<protein>
    <submittedName>
        <fullName evidence="2">Uncharacterized protein</fullName>
    </submittedName>
</protein>
<evidence type="ECO:0000256" key="1">
    <source>
        <dbReference type="SAM" id="MobiDB-lite"/>
    </source>
</evidence>
<evidence type="ECO:0000313" key="3">
    <source>
        <dbReference type="Proteomes" id="UP000053105"/>
    </source>
</evidence>
<accession>A0A0M8ZYS6</accession>
<keyword evidence="3" id="KW-1185">Reference proteome</keyword>
<dbReference type="EMBL" id="KQ435821">
    <property type="protein sequence ID" value="KOX72363.1"/>
    <property type="molecule type" value="Genomic_DNA"/>
</dbReference>